<keyword evidence="3" id="KW-1185">Reference proteome</keyword>
<feature type="domain" description="BAR" evidence="1">
    <location>
        <begin position="4"/>
        <end position="59"/>
    </location>
</feature>
<dbReference type="InterPro" id="IPR004148">
    <property type="entry name" value="BAR_dom"/>
</dbReference>
<dbReference type="EMBL" id="CP046234">
    <property type="protein sequence ID" value="WFD46852.1"/>
    <property type="molecule type" value="Genomic_DNA"/>
</dbReference>
<evidence type="ECO:0000313" key="3">
    <source>
        <dbReference type="Proteomes" id="UP000818624"/>
    </source>
</evidence>
<reference evidence="2 3" key="1">
    <citation type="journal article" date="2020" name="Elife">
        <title>Loss of centromere function drives karyotype evolution in closely related Malassezia species.</title>
        <authorList>
            <person name="Sankaranarayanan S.R."/>
            <person name="Ianiri G."/>
            <person name="Coelho M.A."/>
            <person name="Reza M.H."/>
            <person name="Thimmappa B.C."/>
            <person name="Ganguly P."/>
            <person name="Vadnala R.N."/>
            <person name="Sun S."/>
            <person name="Siddharthan R."/>
            <person name="Tellgren-Roth C."/>
            <person name="Dawson T.L."/>
            <person name="Heitman J."/>
            <person name="Sanyal K."/>
        </authorList>
    </citation>
    <scope>NUCLEOTIDE SEQUENCE [LARGE SCALE GENOMIC DNA]</scope>
    <source>
        <strain evidence="2">CBS14141</strain>
    </source>
</reference>
<dbReference type="SUPFAM" id="SSF103657">
    <property type="entry name" value="BAR/IMD domain-like"/>
    <property type="match status" value="1"/>
</dbReference>
<proteinExistence type="predicted"/>
<gene>
    <name evidence="2" type="primary">hob1</name>
    <name evidence="2" type="ORF">GLX27_001494</name>
</gene>
<dbReference type="Pfam" id="PF03114">
    <property type="entry name" value="BAR"/>
    <property type="match status" value="1"/>
</dbReference>
<dbReference type="Proteomes" id="UP000818624">
    <property type="component" value="Chromosome 1"/>
</dbReference>
<sequence>MKGLAKVMKRTPHIVTSKVGLSAKSTDVEFDHLKRKFEAMERLVHQLARESKTYLDAAKSRFPRTHPRNAVVEPAVRARV</sequence>
<dbReference type="InterPro" id="IPR027267">
    <property type="entry name" value="AH/BAR_dom_sf"/>
</dbReference>
<evidence type="ECO:0000313" key="2">
    <source>
        <dbReference type="EMBL" id="WFD46852.1"/>
    </source>
</evidence>
<evidence type="ECO:0000259" key="1">
    <source>
        <dbReference type="Pfam" id="PF03114"/>
    </source>
</evidence>
<accession>A0ABY8EMS1</accession>
<dbReference type="Gene3D" id="1.20.1270.60">
    <property type="entry name" value="Arfaptin homology (AH) domain/BAR domain"/>
    <property type="match status" value="1"/>
</dbReference>
<name>A0ABY8EMS1_MALFU</name>
<organism evidence="2 3">
    <name type="scientific">Malassezia furfur</name>
    <name type="common">Pityriasis versicolor infection agent</name>
    <name type="synonym">Pityrosporum furfur</name>
    <dbReference type="NCBI Taxonomy" id="55194"/>
    <lineage>
        <taxon>Eukaryota</taxon>
        <taxon>Fungi</taxon>
        <taxon>Dikarya</taxon>
        <taxon>Basidiomycota</taxon>
        <taxon>Ustilaginomycotina</taxon>
        <taxon>Malasseziomycetes</taxon>
        <taxon>Malasseziales</taxon>
        <taxon>Malasseziaceae</taxon>
        <taxon>Malassezia</taxon>
    </lineage>
</organism>
<protein>
    <submittedName>
        <fullName evidence="2">BAR adaptor protein Hob1</fullName>
    </submittedName>
</protein>